<dbReference type="EMBL" id="CP001650">
    <property type="protein sequence ID" value="ADF54259.1"/>
    <property type="molecule type" value="Genomic_DNA"/>
</dbReference>
<organism evidence="1 2">
    <name type="scientific">Zunongwangia profunda (strain DSM 18752 / CCTCC AB 206139 / SM-A87)</name>
    <name type="common">Wangia profunda</name>
    <dbReference type="NCBI Taxonomy" id="655815"/>
    <lineage>
        <taxon>Bacteria</taxon>
        <taxon>Pseudomonadati</taxon>
        <taxon>Bacteroidota</taxon>
        <taxon>Flavobacteriia</taxon>
        <taxon>Flavobacteriales</taxon>
        <taxon>Flavobacteriaceae</taxon>
        <taxon>Zunongwangia</taxon>
    </lineage>
</organism>
<accession>D5BMB9</accession>
<protein>
    <submittedName>
        <fullName evidence="1">Uncharacterized protein</fullName>
    </submittedName>
</protein>
<dbReference type="Proteomes" id="UP000001654">
    <property type="component" value="Chromosome"/>
</dbReference>
<dbReference type="STRING" id="655815.ZPR_3955"/>
<reference evidence="1 2" key="1">
    <citation type="journal article" date="2010" name="BMC Genomics">
        <title>The complete genome of Zunongwangia profunda SM-A87 reveals its adaptation to the deep-sea environment and ecological role in sedimentary organic nitrogen degradation.</title>
        <authorList>
            <person name="Qin Q.L."/>
            <person name="Zhang X.Y."/>
            <person name="Wang X.M."/>
            <person name="Liu G.M."/>
            <person name="Chen X.L."/>
            <person name="Xie B.B."/>
            <person name="Dang H.Y."/>
            <person name="Zhou B.C."/>
            <person name="Yu J."/>
            <person name="Zhang Y.Z."/>
        </authorList>
    </citation>
    <scope>NUCLEOTIDE SEQUENCE [LARGE SCALE GENOMIC DNA]</scope>
    <source>
        <strain evidence="2">DSM 18752 / CCTCC AB 206139 / SM-A87</strain>
    </source>
</reference>
<proteinExistence type="predicted"/>
<evidence type="ECO:0000313" key="2">
    <source>
        <dbReference type="Proteomes" id="UP000001654"/>
    </source>
</evidence>
<dbReference type="KEGG" id="zpr:ZPR_3955"/>
<dbReference type="AlphaFoldDB" id="D5BMB9"/>
<dbReference type="HOGENOM" id="CLU_3368219_0_0_10"/>
<evidence type="ECO:0000313" key="1">
    <source>
        <dbReference type="EMBL" id="ADF54259.1"/>
    </source>
</evidence>
<name>D5BMB9_ZUNPS</name>
<gene>
    <name evidence="1" type="ordered locus">ZPR_3955</name>
</gene>
<keyword evidence="2" id="KW-1185">Reference proteome</keyword>
<sequence>MLIFLIFEALLSFIRKPLLLMIMKAVFMLKLSDWI</sequence>